<proteinExistence type="predicted"/>
<dbReference type="InterPro" id="IPR004830">
    <property type="entry name" value="LRR_variant"/>
</dbReference>
<dbReference type="InterPro" id="IPR011989">
    <property type="entry name" value="ARM-like"/>
</dbReference>
<protein>
    <recommendedName>
        <fullName evidence="4">Leucine rich repeat variant</fullName>
    </recommendedName>
</protein>
<evidence type="ECO:0000313" key="2">
    <source>
        <dbReference type="EMBL" id="MBL7261330.1"/>
    </source>
</evidence>
<organism evidence="2 3">
    <name type="scientific">Paractinoplanes lichenicola</name>
    <dbReference type="NCBI Taxonomy" id="2802976"/>
    <lineage>
        <taxon>Bacteria</taxon>
        <taxon>Bacillati</taxon>
        <taxon>Actinomycetota</taxon>
        <taxon>Actinomycetes</taxon>
        <taxon>Micromonosporales</taxon>
        <taxon>Micromonosporaceae</taxon>
        <taxon>Paractinoplanes</taxon>
    </lineage>
</organism>
<evidence type="ECO:0008006" key="4">
    <source>
        <dbReference type="Google" id="ProtNLM"/>
    </source>
</evidence>
<name>A0ABS1W3K9_9ACTN</name>
<feature type="region of interest" description="Disordered" evidence="1">
    <location>
        <begin position="282"/>
        <end position="319"/>
    </location>
</feature>
<comment type="caution">
    <text evidence="2">The sequence shown here is derived from an EMBL/GenBank/DDBJ whole genome shotgun (WGS) entry which is preliminary data.</text>
</comment>
<evidence type="ECO:0000313" key="3">
    <source>
        <dbReference type="Proteomes" id="UP000598996"/>
    </source>
</evidence>
<keyword evidence="3" id="KW-1185">Reference proteome</keyword>
<dbReference type="SUPFAM" id="SSF48371">
    <property type="entry name" value="ARM repeat"/>
    <property type="match status" value="1"/>
</dbReference>
<reference evidence="2 3" key="1">
    <citation type="submission" date="2021-01" db="EMBL/GenBank/DDBJ databases">
        <title>Actinoplanes sp. nov. LDG1-01 isolated from lichen.</title>
        <authorList>
            <person name="Saeng-In P."/>
            <person name="Phongsopitanun W."/>
            <person name="Kanchanasin P."/>
            <person name="Yuki M."/>
            <person name="Kudo T."/>
            <person name="Ohkuma M."/>
            <person name="Tanasupawat S."/>
        </authorList>
    </citation>
    <scope>NUCLEOTIDE SEQUENCE [LARGE SCALE GENOMIC DNA]</scope>
    <source>
        <strain evidence="2 3">LDG1-01</strain>
    </source>
</reference>
<dbReference type="Pfam" id="PF01816">
    <property type="entry name" value="LRV"/>
    <property type="match status" value="1"/>
</dbReference>
<evidence type="ECO:0000256" key="1">
    <source>
        <dbReference type="SAM" id="MobiDB-lite"/>
    </source>
</evidence>
<dbReference type="InterPro" id="IPR016024">
    <property type="entry name" value="ARM-type_fold"/>
</dbReference>
<dbReference type="EMBL" id="JAENHO010000018">
    <property type="protein sequence ID" value="MBL7261330.1"/>
    <property type="molecule type" value="Genomic_DNA"/>
</dbReference>
<dbReference type="RefSeq" id="WP_202998071.1">
    <property type="nucleotide sequence ID" value="NZ_JAENHO010000018.1"/>
</dbReference>
<accession>A0ABS1W3K9</accession>
<dbReference type="Proteomes" id="UP000598996">
    <property type="component" value="Unassembled WGS sequence"/>
</dbReference>
<sequence length="319" mass="34304">MAGRGRVAERVAAVRHASAESLIAYAGDTSPAVRRAVASRSDAPGEALRTLAADRDLATREAVAGNPAVPEAVLITMLADRHWRVRLTAAGNPAATLPARRAMCVADDPDIRLVLAQQPGLPPEIGDALARDESFQVRVALAECTDQPAVVATLLADSDGRVRATAGQNGLTTMPQLLALRHDKDWRARNAVVHANSNGREVPVEDLLALAHDRSVNVRYWLANLPGATREIYEILSHDQDEMVADTAKRWLLAPSNPAYPANHDHVQALFGSLVTRSSYSDPARLGEPTPHLAALPDELTQSSPEELFRRLTTPPPNA</sequence>
<dbReference type="Gene3D" id="1.25.10.10">
    <property type="entry name" value="Leucine-rich Repeat Variant"/>
    <property type="match status" value="1"/>
</dbReference>
<gene>
    <name evidence="2" type="ORF">JKJ07_44300</name>
</gene>